<dbReference type="InterPro" id="IPR051154">
    <property type="entry name" value="Prespore-cell_inducing_factor"/>
</dbReference>
<comment type="similarity">
    <text evidence="1">Belongs to the prespore-cell-inducing factor family.</text>
</comment>
<evidence type="ECO:0000256" key="2">
    <source>
        <dbReference type="ARBA" id="ARBA00022729"/>
    </source>
</evidence>
<dbReference type="eggNOG" id="COG0823">
    <property type="taxonomic scope" value="Bacteria"/>
</dbReference>
<sequence length="330" mass="34510">MRKGITMGFIAALACTSACGDSSDPGAEDEATDTAGTSSDDEVGSEQGTGEAGTTGTTTGDGDTTTTGDGDTTTTGDGDTTTTGDGDTTTTGDGDTTTTGDGDTTTTGDGDTDTTGDGDTDTTGGQECGTTLYATVRDFQIAHPDFQYTTGVDLGIVEVDLGADQKPVYAGNPNTPTTTGVDNFNQWYNDVDGVNQPFEVPIELLEIMPGVYEYANGAFFPIDDEGWGNEGNPHNYHFTLELHTNFLYTGGEVFTFEGDDDLWVFVNGKLGIDLGGVHGPLEGSIDMDALAGQLGIEIGGLYDLDFFFAERHTTQSNFKITTTINCFNPQ</sequence>
<keyword evidence="2 5" id="KW-0732">Signal</keyword>
<dbReference type="EMBL" id="ABCS01000017">
    <property type="protein sequence ID" value="EDM79682.1"/>
    <property type="molecule type" value="Genomic_DNA"/>
</dbReference>
<dbReference type="eggNOG" id="COG3266">
    <property type="taxonomic scope" value="Bacteria"/>
</dbReference>
<evidence type="ECO:0000256" key="1">
    <source>
        <dbReference type="ARBA" id="ARBA00008709"/>
    </source>
</evidence>
<dbReference type="STRING" id="391625.PPSIR1_16510"/>
<dbReference type="NCBIfam" id="TIGR02148">
    <property type="entry name" value="Fibro_Slime"/>
    <property type="match status" value="1"/>
</dbReference>
<dbReference type="PROSITE" id="PS51257">
    <property type="entry name" value="PROKAR_LIPOPROTEIN"/>
    <property type="match status" value="1"/>
</dbReference>
<dbReference type="RefSeq" id="WP_006971156.1">
    <property type="nucleotide sequence ID" value="NZ_ABCS01000017.1"/>
</dbReference>
<keyword evidence="8" id="KW-1185">Reference proteome</keyword>
<organism evidence="7 8">
    <name type="scientific">Plesiocystis pacifica SIR-1</name>
    <dbReference type="NCBI Taxonomy" id="391625"/>
    <lineage>
        <taxon>Bacteria</taxon>
        <taxon>Pseudomonadati</taxon>
        <taxon>Myxococcota</taxon>
        <taxon>Polyangia</taxon>
        <taxon>Nannocystales</taxon>
        <taxon>Nannocystaceae</taxon>
        <taxon>Plesiocystis</taxon>
    </lineage>
</organism>
<accession>A6G357</accession>
<evidence type="ECO:0000313" key="8">
    <source>
        <dbReference type="Proteomes" id="UP000005801"/>
    </source>
</evidence>
<name>A6G357_9BACT</name>
<evidence type="ECO:0000256" key="3">
    <source>
        <dbReference type="ARBA" id="ARBA00023180"/>
    </source>
</evidence>
<dbReference type="PROSITE" id="PS51820">
    <property type="entry name" value="PA14"/>
    <property type="match status" value="1"/>
</dbReference>
<feature type="signal peptide" evidence="5">
    <location>
        <begin position="1"/>
        <end position="20"/>
    </location>
</feature>
<feature type="region of interest" description="Disordered" evidence="4">
    <location>
        <begin position="19"/>
        <end position="126"/>
    </location>
</feature>
<dbReference type="InterPro" id="IPR037524">
    <property type="entry name" value="PA14/GLEYA"/>
</dbReference>
<evidence type="ECO:0000313" key="7">
    <source>
        <dbReference type="EMBL" id="EDM79682.1"/>
    </source>
</evidence>
<dbReference type="InterPro" id="IPR011874">
    <property type="entry name" value="Fibro_Slime"/>
</dbReference>
<gene>
    <name evidence="7" type="ORF">PPSIR1_16510</name>
</gene>
<keyword evidence="3" id="KW-0325">Glycoprotein</keyword>
<dbReference type="GO" id="GO:0005576">
    <property type="term" value="C:extracellular region"/>
    <property type="evidence" value="ECO:0007669"/>
    <property type="project" value="TreeGrafter"/>
</dbReference>
<protein>
    <submittedName>
        <fullName evidence="7">Periplasmic protein TonB links inner and outer membranes-like protein</fullName>
    </submittedName>
</protein>
<reference evidence="7 8" key="1">
    <citation type="submission" date="2007-06" db="EMBL/GenBank/DDBJ databases">
        <authorList>
            <person name="Shimkets L."/>
            <person name="Ferriera S."/>
            <person name="Johnson J."/>
            <person name="Kravitz S."/>
            <person name="Beeson K."/>
            <person name="Sutton G."/>
            <person name="Rogers Y.-H."/>
            <person name="Friedman R."/>
            <person name="Frazier M."/>
            <person name="Venter J.C."/>
        </authorList>
    </citation>
    <scope>NUCLEOTIDE SEQUENCE [LARGE SCALE GENOMIC DNA]</scope>
    <source>
        <strain evidence="7 8">SIR-1</strain>
    </source>
</reference>
<feature type="compositionally biased region" description="Acidic residues" evidence="4">
    <location>
        <begin position="110"/>
        <end position="120"/>
    </location>
</feature>
<comment type="caution">
    <text evidence="7">The sequence shown here is derived from an EMBL/GenBank/DDBJ whole genome shotgun (WGS) entry which is preliminary data.</text>
</comment>
<dbReference type="OrthoDB" id="9757642at2"/>
<evidence type="ECO:0000256" key="4">
    <source>
        <dbReference type="SAM" id="MobiDB-lite"/>
    </source>
</evidence>
<dbReference type="Proteomes" id="UP000005801">
    <property type="component" value="Unassembled WGS sequence"/>
</dbReference>
<dbReference type="PANTHER" id="PTHR31137:SF5">
    <property type="entry name" value="PROTEIN PSIQ-RELATED"/>
    <property type="match status" value="1"/>
</dbReference>
<feature type="compositionally biased region" description="Low complexity" evidence="4">
    <location>
        <begin position="54"/>
        <end position="109"/>
    </location>
</feature>
<dbReference type="Pfam" id="PF07691">
    <property type="entry name" value="PA14"/>
    <property type="match status" value="1"/>
</dbReference>
<feature type="chain" id="PRO_5002695071" evidence="5">
    <location>
        <begin position="21"/>
        <end position="330"/>
    </location>
</feature>
<feature type="domain" description="PA14" evidence="6">
    <location>
        <begin position="178"/>
        <end position="330"/>
    </location>
</feature>
<dbReference type="AlphaFoldDB" id="A6G357"/>
<evidence type="ECO:0000256" key="5">
    <source>
        <dbReference type="SAM" id="SignalP"/>
    </source>
</evidence>
<evidence type="ECO:0000259" key="6">
    <source>
        <dbReference type="PROSITE" id="PS51820"/>
    </source>
</evidence>
<dbReference type="PANTHER" id="PTHR31137">
    <property type="entry name" value="PROTEIN PSIB-RELATED-RELATED"/>
    <property type="match status" value="1"/>
</dbReference>
<dbReference type="InterPro" id="IPR011658">
    <property type="entry name" value="PA14_dom"/>
</dbReference>
<proteinExistence type="inferred from homology"/>